<dbReference type="InterPro" id="IPR013785">
    <property type="entry name" value="Aldolase_TIM"/>
</dbReference>
<evidence type="ECO:0000259" key="10">
    <source>
        <dbReference type="Pfam" id="PF01207"/>
    </source>
</evidence>
<evidence type="ECO:0000256" key="6">
    <source>
        <dbReference type="ARBA" id="ARBA00023002"/>
    </source>
</evidence>
<evidence type="ECO:0000313" key="12">
    <source>
        <dbReference type="Proteomes" id="UP000025171"/>
    </source>
</evidence>
<name>A0A059FVB6_9PROT</name>
<dbReference type="STRING" id="1280950.HJO_04660"/>
<dbReference type="PATRIC" id="fig|1280950.3.peg.948"/>
<feature type="active site" description="Proton donor" evidence="8">
    <location>
        <position position="97"/>
    </location>
</feature>
<dbReference type="eggNOG" id="COG0042">
    <property type="taxonomic scope" value="Bacteria"/>
</dbReference>
<keyword evidence="12" id="KW-1185">Reference proteome</keyword>
<dbReference type="InterPro" id="IPR001269">
    <property type="entry name" value="DUS_fam"/>
</dbReference>
<reference evidence="11 12" key="1">
    <citation type="journal article" date="2014" name="Antonie Van Leeuwenhoek">
        <title>Hyphomonas beringensis sp. nov. and Hyphomonas chukchiensis sp. nov., isolated from surface seawater of the Bering Sea and Chukchi Sea.</title>
        <authorList>
            <person name="Li C."/>
            <person name="Lai Q."/>
            <person name="Li G."/>
            <person name="Dong C."/>
            <person name="Wang J."/>
            <person name="Liao Y."/>
            <person name="Shao Z."/>
        </authorList>
    </citation>
    <scope>NUCLEOTIDE SEQUENCE [LARGE SCALE GENOMIC DNA]</scope>
    <source>
        <strain evidence="11 12">MHS-2</strain>
    </source>
</reference>
<organism evidence="11 12">
    <name type="scientific">Hyphomonas johnsonii MHS-2</name>
    <dbReference type="NCBI Taxonomy" id="1280950"/>
    <lineage>
        <taxon>Bacteria</taxon>
        <taxon>Pseudomonadati</taxon>
        <taxon>Pseudomonadota</taxon>
        <taxon>Alphaproteobacteria</taxon>
        <taxon>Hyphomonadales</taxon>
        <taxon>Hyphomonadaceae</taxon>
        <taxon>Hyphomonas</taxon>
    </lineage>
</organism>
<feature type="domain" description="DUS-like FMN-binding" evidence="10">
    <location>
        <begin position="11"/>
        <end position="317"/>
    </location>
</feature>
<evidence type="ECO:0000313" key="11">
    <source>
        <dbReference type="EMBL" id="KCZ94640.1"/>
    </source>
</evidence>
<comment type="similarity">
    <text evidence="7">Belongs to the dus family.</text>
</comment>
<dbReference type="EC" id="1.3.1.-" evidence="7"/>
<sequence>MTVFEAPKVWLAPMSGATDAPMRRQAVRFGAPAVVSEMVASESLAAERPDVVRRTCRHDGAGYWIVQLAARRPTDMLAGAHLMRDAGVDVIDINMGCPSKQVTGGQSGSALMQDIPLATQIIEAALEGAGATPVTLKMRLGWDEQSHNAPELARVAESLGVKMITVHGRTRCQFYKGAADWAAVRATVDAVSVPVIVNGDITSSEDAHAALAASGAHGVMVGRAAMGRPWIAGEVAASLAGQAYEQPDLATQADSLEAQVRDSVALYGSSLGVRIVRKHVSAAIDTAALPLDDSHRRQLRAQLCRITDPDELIRALNTTFLKPQLFEAA</sequence>
<dbReference type="SUPFAM" id="SSF51395">
    <property type="entry name" value="FMN-linked oxidoreductases"/>
    <property type="match status" value="1"/>
</dbReference>
<evidence type="ECO:0000256" key="2">
    <source>
        <dbReference type="ARBA" id="ARBA00022630"/>
    </source>
</evidence>
<evidence type="ECO:0000256" key="7">
    <source>
        <dbReference type="PIRNR" id="PIRNR006621"/>
    </source>
</evidence>
<dbReference type="GO" id="GO:0017150">
    <property type="term" value="F:tRNA dihydrouridine synthase activity"/>
    <property type="evidence" value="ECO:0007669"/>
    <property type="project" value="InterPro"/>
</dbReference>
<feature type="binding site" evidence="9">
    <location>
        <position position="137"/>
    </location>
    <ligand>
        <name>FMN</name>
        <dbReference type="ChEBI" id="CHEBI:58210"/>
    </ligand>
</feature>
<evidence type="ECO:0000256" key="9">
    <source>
        <dbReference type="PIRSR" id="PIRSR006621-2"/>
    </source>
</evidence>
<dbReference type="AlphaFoldDB" id="A0A059FVB6"/>
<dbReference type="Pfam" id="PF01207">
    <property type="entry name" value="Dus"/>
    <property type="match status" value="1"/>
</dbReference>
<keyword evidence="3 7" id="KW-0288">FMN</keyword>
<comment type="caution">
    <text evidence="11">The sequence shown here is derived from an EMBL/GenBank/DDBJ whole genome shotgun (WGS) entry which is preliminary data.</text>
</comment>
<dbReference type="Gene3D" id="3.20.20.70">
    <property type="entry name" value="Aldolase class I"/>
    <property type="match status" value="1"/>
</dbReference>
<proteinExistence type="inferred from homology"/>
<dbReference type="PANTHER" id="PTHR45846">
    <property type="entry name" value="TRNA-DIHYDROURIDINE(47) SYNTHASE [NAD(P)(+)]-LIKE"/>
    <property type="match status" value="1"/>
</dbReference>
<evidence type="ECO:0000256" key="5">
    <source>
        <dbReference type="ARBA" id="ARBA00022857"/>
    </source>
</evidence>
<feature type="binding site" evidence="9">
    <location>
        <position position="67"/>
    </location>
    <ligand>
        <name>FMN</name>
        <dbReference type="ChEBI" id="CHEBI:58210"/>
    </ligand>
</feature>
<keyword evidence="6 7" id="KW-0560">Oxidoreductase</keyword>
<dbReference type="InterPro" id="IPR035587">
    <property type="entry name" value="DUS-like_FMN-bd"/>
</dbReference>
<dbReference type="InterPro" id="IPR018517">
    <property type="entry name" value="tRNA_hU_synthase_CS"/>
</dbReference>
<evidence type="ECO:0000256" key="4">
    <source>
        <dbReference type="ARBA" id="ARBA00022694"/>
    </source>
</evidence>
<evidence type="ECO:0000256" key="8">
    <source>
        <dbReference type="PIRSR" id="PIRSR006621-1"/>
    </source>
</evidence>
<dbReference type="GO" id="GO:0050660">
    <property type="term" value="F:flavin adenine dinucleotide binding"/>
    <property type="evidence" value="ECO:0007669"/>
    <property type="project" value="InterPro"/>
</dbReference>
<comment type="cofactor">
    <cofactor evidence="1 7 9">
        <name>FMN</name>
        <dbReference type="ChEBI" id="CHEBI:58210"/>
    </cofactor>
</comment>
<dbReference type="PIRSF" id="PIRSF006621">
    <property type="entry name" value="Dus"/>
    <property type="match status" value="1"/>
</dbReference>
<evidence type="ECO:0000256" key="3">
    <source>
        <dbReference type="ARBA" id="ARBA00022643"/>
    </source>
</evidence>
<dbReference type="EMBL" id="ARYK01000001">
    <property type="protein sequence ID" value="KCZ94640.1"/>
    <property type="molecule type" value="Genomic_DNA"/>
</dbReference>
<dbReference type="CDD" id="cd02801">
    <property type="entry name" value="DUS_like_FMN"/>
    <property type="match status" value="1"/>
</dbReference>
<accession>A0A059FVB6</accession>
<dbReference type="PANTHER" id="PTHR45846:SF1">
    <property type="entry name" value="TRNA-DIHYDROURIDINE(47) SYNTHASE [NAD(P)(+)]-LIKE"/>
    <property type="match status" value="1"/>
</dbReference>
<keyword evidence="5" id="KW-0521">NADP</keyword>
<keyword evidence="9" id="KW-0547">Nucleotide-binding</keyword>
<comment type="function">
    <text evidence="7">Catalyzes the synthesis of 5,6-dihydrouridine (D), a modified base found in the D-loop of most tRNAs, via the reduction of the C5-C6 double bond in target uridines.</text>
</comment>
<feature type="binding site" evidence="9">
    <location>
        <position position="167"/>
    </location>
    <ligand>
        <name>FMN</name>
        <dbReference type="ChEBI" id="CHEBI:58210"/>
    </ligand>
</feature>
<dbReference type="RefSeq" id="WP_035613965.1">
    <property type="nucleotide sequence ID" value="NZ_ARYK01000001.1"/>
</dbReference>
<dbReference type="Proteomes" id="UP000025171">
    <property type="component" value="Unassembled WGS sequence"/>
</dbReference>
<dbReference type="PROSITE" id="PS01136">
    <property type="entry name" value="UPF0034"/>
    <property type="match status" value="1"/>
</dbReference>
<protein>
    <recommendedName>
        <fullName evidence="7">tRNA-dihydrouridine synthase</fullName>
        <ecNumber evidence="7">1.3.1.-</ecNumber>
    </recommendedName>
</protein>
<keyword evidence="2 7" id="KW-0285">Flavoprotein</keyword>
<evidence type="ECO:0000256" key="1">
    <source>
        <dbReference type="ARBA" id="ARBA00001917"/>
    </source>
</evidence>
<feature type="binding site" evidence="9">
    <location>
        <begin position="222"/>
        <end position="223"/>
    </location>
    <ligand>
        <name>FMN</name>
        <dbReference type="ChEBI" id="CHEBI:58210"/>
    </ligand>
</feature>
<dbReference type="GO" id="GO:0003723">
    <property type="term" value="F:RNA binding"/>
    <property type="evidence" value="ECO:0007669"/>
    <property type="project" value="TreeGrafter"/>
</dbReference>
<keyword evidence="4 7" id="KW-0819">tRNA processing</keyword>
<gene>
    <name evidence="11" type="ORF">HJO_04660</name>
</gene>